<name>A0A0F9TST0_9ZZZZ</name>
<evidence type="ECO:0000256" key="2">
    <source>
        <dbReference type="ARBA" id="ARBA00022741"/>
    </source>
</evidence>
<evidence type="ECO:0000313" key="5">
    <source>
        <dbReference type="EMBL" id="KKN82379.1"/>
    </source>
</evidence>
<reference evidence="5" key="1">
    <citation type="journal article" date="2015" name="Nature">
        <title>Complex archaea that bridge the gap between prokaryotes and eukaryotes.</title>
        <authorList>
            <person name="Spang A."/>
            <person name="Saw J.H."/>
            <person name="Jorgensen S.L."/>
            <person name="Zaremba-Niedzwiedzka K."/>
            <person name="Martijn J."/>
            <person name="Lind A.E."/>
            <person name="van Eijk R."/>
            <person name="Schleper C."/>
            <person name="Guy L."/>
            <person name="Ettema T.J."/>
        </authorList>
    </citation>
    <scope>NUCLEOTIDE SEQUENCE</scope>
</reference>
<feature type="domain" description="ABC transporter" evidence="4">
    <location>
        <begin position="5"/>
        <end position="236"/>
    </location>
</feature>
<dbReference type="InterPro" id="IPR017871">
    <property type="entry name" value="ABC_transporter-like_CS"/>
</dbReference>
<keyword evidence="3" id="KW-0067">ATP-binding</keyword>
<accession>A0A0F9TST0</accession>
<dbReference type="PANTHER" id="PTHR42711">
    <property type="entry name" value="ABC TRANSPORTER ATP-BINDING PROTEIN"/>
    <property type="match status" value="1"/>
</dbReference>
<dbReference type="SUPFAM" id="SSF52540">
    <property type="entry name" value="P-loop containing nucleoside triphosphate hydrolases"/>
    <property type="match status" value="1"/>
</dbReference>
<dbReference type="Gene3D" id="3.40.50.300">
    <property type="entry name" value="P-loop containing nucleotide triphosphate hydrolases"/>
    <property type="match status" value="1"/>
</dbReference>
<dbReference type="InterPro" id="IPR003439">
    <property type="entry name" value="ABC_transporter-like_ATP-bd"/>
</dbReference>
<dbReference type="EMBL" id="LAZR01000202">
    <property type="protein sequence ID" value="KKN82379.1"/>
    <property type="molecule type" value="Genomic_DNA"/>
</dbReference>
<dbReference type="InterPro" id="IPR050763">
    <property type="entry name" value="ABC_transporter_ATP-binding"/>
</dbReference>
<dbReference type="PANTHER" id="PTHR42711:SF15">
    <property type="entry name" value="ABC-TYPE MULTIDRUG TRANSPORT SYSTEM, ATPASE COMPONENT"/>
    <property type="match status" value="1"/>
</dbReference>
<gene>
    <name evidence="5" type="ORF">LCGC14_0310390</name>
</gene>
<sequence>MTSAISIQGLEKTYGNGFTALKGINLEVREGDFFALLGPNGAGKSTTIGILSSLVNKSAGKVTVFGHDIDTDLMAAKRCIGVVPQEFNFSQFEKTMDILVNQAGYYGIPLREAKARSEKYLKRLGLWDKRDVPSRMLSGGMKRRLMIARALIHEPRLLILDEPTAGVDIEIRRSMWQFLQDINAQGITIVLTTHYLEEAEQLCKHIAIIDQGKIIYNTSMRKLLKELHVETFLLDCRETLATAPVLSSYACALVDEHTLEVQIDKAQGMNSLFAELAAQGIEVLSLRNKSNRLEELFLMLVDENAEKGVAL</sequence>
<dbReference type="PROSITE" id="PS00211">
    <property type="entry name" value="ABC_TRANSPORTER_1"/>
    <property type="match status" value="1"/>
</dbReference>
<organism evidence="5">
    <name type="scientific">marine sediment metagenome</name>
    <dbReference type="NCBI Taxonomy" id="412755"/>
    <lineage>
        <taxon>unclassified sequences</taxon>
        <taxon>metagenomes</taxon>
        <taxon>ecological metagenomes</taxon>
    </lineage>
</organism>
<evidence type="ECO:0000256" key="1">
    <source>
        <dbReference type="ARBA" id="ARBA00022448"/>
    </source>
</evidence>
<protein>
    <recommendedName>
        <fullName evidence="4">ABC transporter domain-containing protein</fullName>
    </recommendedName>
</protein>
<comment type="caution">
    <text evidence="5">The sequence shown here is derived from an EMBL/GenBank/DDBJ whole genome shotgun (WGS) entry which is preliminary data.</text>
</comment>
<dbReference type="InterPro" id="IPR027417">
    <property type="entry name" value="P-loop_NTPase"/>
</dbReference>
<dbReference type="AlphaFoldDB" id="A0A0F9TST0"/>
<dbReference type="Pfam" id="PF00005">
    <property type="entry name" value="ABC_tran"/>
    <property type="match status" value="1"/>
</dbReference>
<evidence type="ECO:0000259" key="4">
    <source>
        <dbReference type="PROSITE" id="PS50893"/>
    </source>
</evidence>
<dbReference type="PROSITE" id="PS50893">
    <property type="entry name" value="ABC_TRANSPORTER_2"/>
    <property type="match status" value="1"/>
</dbReference>
<keyword evidence="2" id="KW-0547">Nucleotide-binding</keyword>
<dbReference type="InterPro" id="IPR003593">
    <property type="entry name" value="AAA+_ATPase"/>
</dbReference>
<proteinExistence type="predicted"/>
<dbReference type="GO" id="GO:0005524">
    <property type="term" value="F:ATP binding"/>
    <property type="evidence" value="ECO:0007669"/>
    <property type="project" value="UniProtKB-KW"/>
</dbReference>
<dbReference type="GO" id="GO:0016887">
    <property type="term" value="F:ATP hydrolysis activity"/>
    <property type="evidence" value="ECO:0007669"/>
    <property type="project" value="InterPro"/>
</dbReference>
<evidence type="ECO:0000256" key="3">
    <source>
        <dbReference type="ARBA" id="ARBA00022840"/>
    </source>
</evidence>
<keyword evidence="1" id="KW-0813">Transport</keyword>
<dbReference type="SMART" id="SM00382">
    <property type="entry name" value="AAA"/>
    <property type="match status" value="1"/>
</dbReference>